<dbReference type="GO" id="GO:0016491">
    <property type="term" value="F:oxidoreductase activity"/>
    <property type="evidence" value="ECO:0007669"/>
    <property type="project" value="UniProtKB-KW"/>
</dbReference>
<keyword evidence="1" id="KW-0560">Oxidoreductase</keyword>
<dbReference type="Gene3D" id="3.30.1370.60">
    <property type="entry name" value="Hypothetical oxidoreductase yiak, domain 2"/>
    <property type="match status" value="1"/>
</dbReference>
<evidence type="ECO:0000313" key="3">
    <source>
        <dbReference type="Proteomes" id="UP000641588"/>
    </source>
</evidence>
<keyword evidence="3" id="KW-1185">Reference proteome</keyword>
<reference evidence="2" key="1">
    <citation type="submission" date="2019-10" db="EMBL/GenBank/DDBJ databases">
        <title>Description of Paenibacillus glebae sp. nov.</title>
        <authorList>
            <person name="Carlier A."/>
            <person name="Qi S."/>
        </authorList>
    </citation>
    <scope>NUCLEOTIDE SEQUENCE</scope>
    <source>
        <strain evidence="2">LMG 31456</strain>
    </source>
</reference>
<dbReference type="Proteomes" id="UP000641588">
    <property type="component" value="Unassembled WGS sequence"/>
</dbReference>
<dbReference type="Gene3D" id="1.10.1530.10">
    <property type="match status" value="1"/>
</dbReference>
<evidence type="ECO:0000256" key="1">
    <source>
        <dbReference type="ARBA" id="ARBA00023002"/>
    </source>
</evidence>
<accession>A0A972GUP4</accession>
<gene>
    <name evidence="2" type="ORF">GC093_16610</name>
</gene>
<dbReference type="InterPro" id="IPR043143">
    <property type="entry name" value="Mal/L-sulf/L-lact_DH-like_NADP"/>
</dbReference>
<comment type="caution">
    <text evidence="2">The sequence shown here is derived from an EMBL/GenBank/DDBJ whole genome shotgun (WGS) entry which is preliminary data.</text>
</comment>
<evidence type="ECO:0000313" key="2">
    <source>
        <dbReference type="EMBL" id="NOU94829.1"/>
    </source>
</evidence>
<dbReference type="InterPro" id="IPR003767">
    <property type="entry name" value="Malate/L-lactate_DH-like"/>
</dbReference>
<evidence type="ECO:0008006" key="4">
    <source>
        <dbReference type="Google" id="ProtNLM"/>
    </source>
</evidence>
<dbReference type="SUPFAM" id="SSF89733">
    <property type="entry name" value="L-sulfolactate dehydrogenase-like"/>
    <property type="match status" value="1"/>
</dbReference>
<dbReference type="RefSeq" id="WP_171653044.1">
    <property type="nucleotide sequence ID" value="NZ_WHOD01000065.1"/>
</dbReference>
<dbReference type="AlphaFoldDB" id="A0A972GUP4"/>
<dbReference type="InterPro" id="IPR043144">
    <property type="entry name" value="Mal/L-sulf/L-lact_DH-like_ah"/>
</dbReference>
<dbReference type="PANTHER" id="PTHR11091:SF3">
    <property type="entry name" value="2,3-DIKETO-L-GULONATE REDUCTASE"/>
    <property type="match status" value="1"/>
</dbReference>
<proteinExistence type="predicted"/>
<dbReference type="Pfam" id="PF02615">
    <property type="entry name" value="Ldh_2"/>
    <property type="match status" value="1"/>
</dbReference>
<protein>
    <recommendedName>
        <fullName evidence="4">Lactate dehydrogenase</fullName>
    </recommendedName>
</protein>
<name>A0A972GUP4_9BACL</name>
<organism evidence="2 3">
    <name type="scientific">Paenibacillus foliorum</name>
    <dbReference type="NCBI Taxonomy" id="2654974"/>
    <lineage>
        <taxon>Bacteria</taxon>
        <taxon>Bacillati</taxon>
        <taxon>Bacillota</taxon>
        <taxon>Bacilli</taxon>
        <taxon>Bacillales</taxon>
        <taxon>Paenibacillaceae</taxon>
        <taxon>Paenibacillus</taxon>
    </lineage>
</organism>
<dbReference type="PANTHER" id="PTHR11091">
    <property type="entry name" value="OXIDOREDUCTASE-RELATED"/>
    <property type="match status" value="1"/>
</dbReference>
<dbReference type="EMBL" id="WHOD01000065">
    <property type="protein sequence ID" value="NOU94829.1"/>
    <property type="molecule type" value="Genomic_DNA"/>
</dbReference>
<sequence>MASLSITLTELERITNQLLQASGLNEENAAVVADVFMRATYRGVNHHDVNELPGRLAGLAAGKVKANPSITRINKYGALENYEGDNGLGELCGMFIMRRAEQLADEHGIGLCAIRNTHHLLASTPYVEAAAERGYISYIVTRGAPTMGAPGRKEKVIGTSPMGYAIPTDKEYHLMFDACLAYASNGVLAEKAAAGESVPSYWGLDSQGRPSEDPAAISKGTRLPVGAHKGFGLTILGEVITGILAEGQIIDEPQAGSGLVGMPSHTAICIKADGLLGQRQFRQRTTEMADRMEARAAGLQLPGQRSARSRNQIIGAGAIELKEELVAKLNEWSGKLGIEPLS</sequence>
<dbReference type="InterPro" id="IPR036111">
    <property type="entry name" value="Mal/L-sulfo/L-lacto_DH-like_sf"/>
</dbReference>